<dbReference type="GO" id="GO:0009055">
    <property type="term" value="F:electron transfer activity"/>
    <property type="evidence" value="ECO:0007669"/>
    <property type="project" value="InterPro"/>
</dbReference>
<keyword evidence="2 3" id="KW-0408">Iron</keyword>
<dbReference type="EMBL" id="VWOX01000037">
    <property type="protein sequence ID" value="KAA5537950.1"/>
    <property type="molecule type" value="Genomic_DNA"/>
</dbReference>
<reference evidence="6 7" key="1">
    <citation type="submission" date="2019-08" db="EMBL/GenBank/DDBJ databases">
        <authorList>
            <person name="Dhanesh K."/>
            <person name="Kumar G."/>
            <person name="Sasikala C."/>
            <person name="Venkata Ramana C."/>
        </authorList>
    </citation>
    <scope>NUCLEOTIDE SEQUENCE [LARGE SCALE GENOMIC DNA]</scope>
    <source>
        <strain evidence="6 7">JC645</strain>
    </source>
</reference>
<gene>
    <name evidence="6" type="ORF">FYK55_28110</name>
</gene>
<sequence length="431" mass="48187">MPIFKSPNPSSCVQCHLAGVDLKDYIRPSHQQTFAALRDQGLIDLEHPERSKILHLITMGEQDLDKGARLIHAKARNAEYEAFAAWIKACCRDPELQSLVAGPADAVVGPDRPLPVIRHARKDRLLDSFVRNIWSQRMRCFPCHTPHELDSEKAASGKAGERYANLKRQYGARMDLFKASPRETMRQLIVSSRSRSEKHLPLINVGEPANSLLVLKPTSKLPPKTDGGEPGTPSSLPPVSHGGGLKMHVDDQSYKAFLAWIQDYANLVQDRYASEEDLPEDNWFPTDCVLRVRGTPESWPALTTVQLFVHRWDDDQKAWQSDPLAFTQAIVTPRGMVNGALFLIRSQQDDPIDDPAAMLPPGRYLVKAYVDARKRLRENPTALLNDQPSDAEAVVQAQWRTGFPNAEVIPGEQFQPVNEDVEESRSTSGDA</sequence>
<keyword evidence="3" id="KW-0349">Heme</keyword>
<keyword evidence="7" id="KW-1185">Reference proteome</keyword>
<accession>A0A5M6CUA6</accession>
<comment type="caution">
    <text evidence="6">The sequence shown here is derived from an EMBL/GenBank/DDBJ whole genome shotgun (WGS) entry which is preliminary data.</text>
</comment>
<dbReference type="GO" id="GO:0046872">
    <property type="term" value="F:metal ion binding"/>
    <property type="evidence" value="ECO:0007669"/>
    <property type="project" value="UniProtKB-KW"/>
</dbReference>
<evidence type="ECO:0000256" key="2">
    <source>
        <dbReference type="ARBA" id="ARBA00023004"/>
    </source>
</evidence>
<evidence type="ECO:0000256" key="1">
    <source>
        <dbReference type="ARBA" id="ARBA00022723"/>
    </source>
</evidence>
<name>A0A5M6CUA6_9BACT</name>
<protein>
    <recommendedName>
        <fullName evidence="5">Cytochrome c domain-containing protein</fullName>
    </recommendedName>
</protein>
<dbReference type="PROSITE" id="PS51007">
    <property type="entry name" value="CYTC"/>
    <property type="match status" value="1"/>
</dbReference>
<dbReference type="Proteomes" id="UP000324479">
    <property type="component" value="Unassembled WGS sequence"/>
</dbReference>
<feature type="region of interest" description="Disordered" evidence="4">
    <location>
        <begin position="217"/>
        <end position="244"/>
    </location>
</feature>
<evidence type="ECO:0000256" key="4">
    <source>
        <dbReference type="SAM" id="MobiDB-lite"/>
    </source>
</evidence>
<dbReference type="InterPro" id="IPR009056">
    <property type="entry name" value="Cyt_c-like_dom"/>
</dbReference>
<evidence type="ECO:0000313" key="7">
    <source>
        <dbReference type="Proteomes" id="UP000324479"/>
    </source>
</evidence>
<dbReference type="GO" id="GO:0020037">
    <property type="term" value="F:heme binding"/>
    <property type="evidence" value="ECO:0007669"/>
    <property type="project" value="InterPro"/>
</dbReference>
<dbReference type="AlphaFoldDB" id="A0A5M6CUA6"/>
<evidence type="ECO:0000259" key="5">
    <source>
        <dbReference type="PROSITE" id="PS51007"/>
    </source>
</evidence>
<proteinExistence type="predicted"/>
<evidence type="ECO:0000256" key="3">
    <source>
        <dbReference type="PROSITE-ProRule" id="PRU00433"/>
    </source>
</evidence>
<feature type="domain" description="Cytochrome c" evidence="5">
    <location>
        <begin position="1"/>
        <end position="91"/>
    </location>
</feature>
<keyword evidence="1 3" id="KW-0479">Metal-binding</keyword>
<dbReference type="RefSeq" id="WP_150079950.1">
    <property type="nucleotide sequence ID" value="NZ_VWOX01000037.1"/>
</dbReference>
<feature type="region of interest" description="Disordered" evidence="4">
    <location>
        <begin position="408"/>
        <end position="431"/>
    </location>
</feature>
<evidence type="ECO:0000313" key="6">
    <source>
        <dbReference type="EMBL" id="KAA5537950.1"/>
    </source>
</evidence>
<organism evidence="6 7">
    <name type="scientific">Roseiconus nitratireducens</name>
    <dbReference type="NCBI Taxonomy" id="2605748"/>
    <lineage>
        <taxon>Bacteria</taxon>
        <taxon>Pseudomonadati</taxon>
        <taxon>Planctomycetota</taxon>
        <taxon>Planctomycetia</taxon>
        <taxon>Pirellulales</taxon>
        <taxon>Pirellulaceae</taxon>
        <taxon>Roseiconus</taxon>
    </lineage>
</organism>